<dbReference type="WBParaSite" id="scaffold8047_cov250.g12684">
    <property type="protein sequence ID" value="scaffold8047_cov250.g12684"/>
    <property type="gene ID" value="scaffold8047_cov250.g12684"/>
</dbReference>
<keyword evidence="1" id="KW-0732">Signal</keyword>
<proteinExistence type="predicted"/>
<feature type="chain" id="PRO_5037173503" evidence="1">
    <location>
        <begin position="21"/>
        <end position="245"/>
    </location>
</feature>
<evidence type="ECO:0000256" key="1">
    <source>
        <dbReference type="SAM" id="SignalP"/>
    </source>
</evidence>
<evidence type="ECO:0000313" key="3">
    <source>
        <dbReference type="WBParaSite" id="scaffold8047_cov250.g12684"/>
    </source>
</evidence>
<dbReference type="AlphaFoldDB" id="A0A915N880"/>
<sequence>MPLQWKWYLSAAVPASVALGGSLCVSKNENLVNFIKAQRLSSCIAPSCQYFYLAANVGAAATFDYASYLVYKIGGGFDYSDTTVALGLYEATIASGLVALPLLRTKKAKWLAANTIILTGLSLDKLLGQALGTRSLDKHYGQGPWTSSMDKVLGQALGTRSLDKLLGQGPWTSSMDKVLGQGPWTSSWDKVLGQALGTRSLDKLYGQDPWTSSCDKVLKQALGTRSLDKLNGQAPWTSSWEKMFI</sequence>
<evidence type="ECO:0000313" key="2">
    <source>
        <dbReference type="Proteomes" id="UP000887561"/>
    </source>
</evidence>
<accession>A0A915N880</accession>
<reference evidence="3" key="1">
    <citation type="submission" date="2022-11" db="UniProtKB">
        <authorList>
            <consortium name="WormBaseParasite"/>
        </authorList>
    </citation>
    <scope>IDENTIFICATION</scope>
</reference>
<protein>
    <submittedName>
        <fullName evidence="3">Uncharacterized protein</fullName>
    </submittedName>
</protein>
<feature type="signal peptide" evidence="1">
    <location>
        <begin position="1"/>
        <end position="20"/>
    </location>
</feature>
<name>A0A915N880_MELJA</name>
<organism evidence="2 3">
    <name type="scientific">Meloidogyne javanica</name>
    <name type="common">Root-knot nematode worm</name>
    <dbReference type="NCBI Taxonomy" id="6303"/>
    <lineage>
        <taxon>Eukaryota</taxon>
        <taxon>Metazoa</taxon>
        <taxon>Ecdysozoa</taxon>
        <taxon>Nematoda</taxon>
        <taxon>Chromadorea</taxon>
        <taxon>Rhabditida</taxon>
        <taxon>Tylenchina</taxon>
        <taxon>Tylenchomorpha</taxon>
        <taxon>Tylenchoidea</taxon>
        <taxon>Meloidogynidae</taxon>
        <taxon>Meloidogyninae</taxon>
        <taxon>Meloidogyne</taxon>
        <taxon>Meloidogyne incognita group</taxon>
    </lineage>
</organism>
<keyword evidence="2" id="KW-1185">Reference proteome</keyword>
<dbReference type="Proteomes" id="UP000887561">
    <property type="component" value="Unplaced"/>
</dbReference>